<reference evidence="5 6" key="1">
    <citation type="submission" date="2017-03" db="EMBL/GenBank/DDBJ databases">
        <authorList>
            <person name="Afonso C.L."/>
            <person name="Miller P.J."/>
            <person name="Scott M.A."/>
            <person name="Spackman E."/>
            <person name="Goraichik I."/>
            <person name="Dimitrov K.M."/>
            <person name="Suarez D.L."/>
            <person name="Swayne D.E."/>
        </authorList>
    </citation>
    <scope>NUCLEOTIDE SEQUENCE [LARGE SCALE GENOMIC DNA]</scope>
    <source>
        <strain evidence="5 6">CECT 8397</strain>
    </source>
</reference>
<dbReference type="GO" id="GO:0005524">
    <property type="term" value="F:ATP binding"/>
    <property type="evidence" value="ECO:0007669"/>
    <property type="project" value="UniProtKB-KW"/>
</dbReference>
<dbReference type="Gene3D" id="3.30.1360.40">
    <property type="match status" value="1"/>
</dbReference>
<organism evidence="5 6">
    <name type="scientific">Pseudooctadecabacter jejudonensis</name>
    <dbReference type="NCBI Taxonomy" id="1391910"/>
    <lineage>
        <taxon>Bacteria</taxon>
        <taxon>Pseudomonadati</taxon>
        <taxon>Pseudomonadota</taxon>
        <taxon>Alphaproteobacteria</taxon>
        <taxon>Rhodobacterales</taxon>
        <taxon>Paracoccaceae</taxon>
        <taxon>Pseudooctadecabacter</taxon>
    </lineage>
</organism>
<dbReference type="SUPFAM" id="SSF50891">
    <property type="entry name" value="Cyclophilin-like"/>
    <property type="match status" value="1"/>
</dbReference>
<dbReference type="Proteomes" id="UP000193623">
    <property type="component" value="Unassembled WGS sequence"/>
</dbReference>
<proteinExistence type="predicted"/>
<dbReference type="GO" id="GO:0016787">
    <property type="term" value="F:hydrolase activity"/>
    <property type="evidence" value="ECO:0007669"/>
    <property type="project" value="UniProtKB-KW"/>
</dbReference>
<dbReference type="InterPro" id="IPR003833">
    <property type="entry name" value="CT_C_D"/>
</dbReference>
<evidence type="ECO:0000256" key="2">
    <source>
        <dbReference type="ARBA" id="ARBA00022801"/>
    </source>
</evidence>
<dbReference type="SUPFAM" id="SSF160467">
    <property type="entry name" value="PH0987 N-terminal domain-like"/>
    <property type="match status" value="1"/>
</dbReference>
<evidence type="ECO:0000313" key="5">
    <source>
        <dbReference type="EMBL" id="SLN27042.1"/>
    </source>
</evidence>
<evidence type="ECO:0000313" key="6">
    <source>
        <dbReference type="Proteomes" id="UP000193623"/>
    </source>
</evidence>
<gene>
    <name evidence="5" type="primary">kipI</name>
    <name evidence="5" type="ORF">PSJ8397_01113</name>
</gene>
<feature type="domain" description="Carboxyltransferase" evidence="4">
    <location>
        <begin position="5"/>
        <end position="205"/>
    </location>
</feature>
<accession>A0A1Y5RYH0</accession>
<dbReference type="SMART" id="SM00796">
    <property type="entry name" value="AHS1"/>
    <property type="match status" value="1"/>
</dbReference>
<name>A0A1Y5RYH0_9RHOB</name>
<dbReference type="Gene3D" id="2.40.100.10">
    <property type="entry name" value="Cyclophilin-like"/>
    <property type="match status" value="1"/>
</dbReference>
<dbReference type="GO" id="GO:0016301">
    <property type="term" value="F:kinase activity"/>
    <property type="evidence" value="ECO:0007669"/>
    <property type="project" value="UniProtKB-KW"/>
</dbReference>
<dbReference type="EMBL" id="FWFT01000002">
    <property type="protein sequence ID" value="SLN27042.1"/>
    <property type="molecule type" value="Genomic_DNA"/>
</dbReference>
<sequence length="228" mass="23943">MPRMPTCTPVADYGVLVTFADMFEAGAHARIRALDQALSHAPIEGVTEWVPALVNLMVVFDPLQTDHGAVTQAVEHLLLEADVAPTSGQTCVIDVCYDAPFAPDLAAVAKTTGMSRDGVINAHLSGDYDVLMFGFAPGYGYLGGVPDAIYVPRKSAAVPGVPAGAVMIADRQCLVTTLTMPTGWSVIGRSPTQILTGAADAPTAFQVGDRVQFNRISADDMARQGVTP</sequence>
<dbReference type="PANTHER" id="PTHR34698">
    <property type="entry name" value="5-OXOPROLINASE SUBUNIT B"/>
    <property type="match status" value="1"/>
</dbReference>
<dbReference type="PANTHER" id="PTHR34698:SF2">
    <property type="entry name" value="5-OXOPROLINASE SUBUNIT B"/>
    <property type="match status" value="1"/>
</dbReference>
<evidence type="ECO:0000259" key="4">
    <source>
        <dbReference type="SMART" id="SM00796"/>
    </source>
</evidence>
<keyword evidence="1" id="KW-0547">Nucleotide-binding</keyword>
<dbReference type="AlphaFoldDB" id="A0A1Y5RYH0"/>
<keyword evidence="6" id="KW-1185">Reference proteome</keyword>
<evidence type="ECO:0000256" key="3">
    <source>
        <dbReference type="ARBA" id="ARBA00022840"/>
    </source>
</evidence>
<keyword evidence="5" id="KW-0418">Kinase</keyword>
<keyword evidence="2" id="KW-0378">Hydrolase</keyword>
<evidence type="ECO:0000256" key="1">
    <source>
        <dbReference type="ARBA" id="ARBA00022741"/>
    </source>
</evidence>
<dbReference type="InterPro" id="IPR010016">
    <property type="entry name" value="PxpB"/>
</dbReference>
<keyword evidence="5" id="KW-0808">Transferase</keyword>
<protein>
    <submittedName>
        <fullName evidence="5">Kinase A inhibitor</fullName>
    </submittedName>
</protein>
<dbReference type="InterPro" id="IPR029000">
    <property type="entry name" value="Cyclophilin-like_dom_sf"/>
</dbReference>
<dbReference type="Pfam" id="PF02682">
    <property type="entry name" value="CT_C_D"/>
    <property type="match status" value="1"/>
</dbReference>
<keyword evidence="3" id="KW-0067">ATP-binding</keyword>